<dbReference type="Gene3D" id="3.50.30.30">
    <property type="match status" value="1"/>
</dbReference>
<dbReference type="KEGG" id="cmos:111459745"/>
<evidence type="ECO:0000256" key="10">
    <source>
        <dbReference type="ARBA" id="ARBA00023180"/>
    </source>
</evidence>
<keyword evidence="8 12" id="KW-0378">Hydrolase</keyword>
<evidence type="ECO:0000256" key="9">
    <source>
        <dbReference type="ARBA" id="ARBA00022825"/>
    </source>
</evidence>
<keyword evidence="5" id="KW-0964">Secreted</keyword>
<dbReference type="GeneID" id="111459745"/>
<evidence type="ECO:0000256" key="6">
    <source>
        <dbReference type="ARBA" id="ARBA00022670"/>
    </source>
</evidence>
<dbReference type="InterPro" id="IPR010259">
    <property type="entry name" value="S8pro/Inhibitor_I9"/>
</dbReference>
<feature type="signal peptide" evidence="13">
    <location>
        <begin position="1"/>
        <end position="20"/>
    </location>
</feature>
<keyword evidence="9 12" id="KW-0720">Serine protease</keyword>
<feature type="chain" id="PRO_5027039245" evidence="13">
    <location>
        <begin position="21"/>
        <end position="738"/>
    </location>
</feature>
<name>A0A6J1H242_CUCMO</name>
<dbReference type="FunFam" id="3.40.50.200:FF:000006">
    <property type="entry name" value="Subtilisin-like protease SBT1.5"/>
    <property type="match status" value="1"/>
</dbReference>
<dbReference type="GO" id="GO:0048046">
    <property type="term" value="C:apoplast"/>
    <property type="evidence" value="ECO:0007669"/>
    <property type="project" value="UniProtKB-SubCell"/>
</dbReference>
<reference evidence="19" key="1">
    <citation type="submission" date="2025-08" db="UniProtKB">
        <authorList>
            <consortium name="RefSeq"/>
        </authorList>
    </citation>
    <scope>IDENTIFICATION</scope>
    <source>
        <tissue evidence="19">Young leaves</tissue>
    </source>
</reference>
<evidence type="ECO:0000256" key="7">
    <source>
        <dbReference type="ARBA" id="ARBA00022729"/>
    </source>
</evidence>
<dbReference type="Pfam" id="PF02225">
    <property type="entry name" value="PA"/>
    <property type="match status" value="1"/>
</dbReference>
<dbReference type="GO" id="GO:0009610">
    <property type="term" value="P:response to symbiotic fungus"/>
    <property type="evidence" value="ECO:0007669"/>
    <property type="project" value="UniProtKB-ARBA"/>
</dbReference>
<evidence type="ECO:0000313" key="19">
    <source>
        <dbReference type="RefSeq" id="XP_022958542.1"/>
    </source>
</evidence>
<feature type="active site" description="Charge relay system" evidence="11 12">
    <location>
        <position position="199"/>
    </location>
</feature>
<dbReference type="InterPro" id="IPR034197">
    <property type="entry name" value="Peptidases_S8_3"/>
</dbReference>
<keyword evidence="18" id="KW-1185">Reference proteome</keyword>
<dbReference type="Gene3D" id="2.60.40.2310">
    <property type="match status" value="1"/>
</dbReference>
<gene>
    <name evidence="19" type="primary">LOC111459745</name>
</gene>
<dbReference type="GO" id="GO:0009609">
    <property type="term" value="P:response to symbiotic bacterium"/>
    <property type="evidence" value="ECO:0007669"/>
    <property type="project" value="UniProtKB-ARBA"/>
</dbReference>
<evidence type="ECO:0000313" key="18">
    <source>
        <dbReference type="Proteomes" id="UP000504609"/>
    </source>
</evidence>
<keyword evidence="10" id="KW-0325">Glycoprotein</keyword>
<evidence type="ECO:0000256" key="8">
    <source>
        <dbReference type="ARBA" id="ARBA00022801"/>
    </source>
</evidence>
<dbReference type="InterPro" id="IPR037045">
    <property type="entry name" value="S8pro/Inhibitor_I9_sf"/>
</dbReference>
<evidence type="ECO:0000256" key="5">
    <source>
        <dbReference type="ARBA" id="ARBA00022525"/>
    </source>
</evidence>
<feature type="domain" description="Subtilisin-like protease fibronectin type-III" evidence="17">
    <location>
        <begin position="639"/>
        <end position="734"/>
    </location>
</feature>
<dbReference type="InterPro" id="IPR036852">
    <property type="entry name" value="Peptidase_S8/S53_dom_sf"/>
</dbReference>
<dbReference type="GO" id="GO:0004252">
    <property type="term" value="F:serine-type endopeptidase activity"/>
    <property type="evidence" value="ECO:0007669"/>
    <property type="project" value="UniProtKB-UniRule"/>
</dbReference>
<dbReference type="Pfam" id="PF17766">
    <property type="entry name" value="fn3_6"/>
    <property type="match status" value="1"/>
</dbReference>
<feature type="domain" description="PA" evidence="15">
    <location>
        <begin position="356"/>
        <end position="443"/>
    </location>
</feature>
<evidence type="ECO:0000256" key="1">
    <source>
        <dbReference type="ARBA" id="ARBA00002076"/>
    </source>
</evidence>
<feature type="domain" description="Inhibitor I9" evidence="16">
    <location>
        <begin position="32"/>
        <end position="101"/>
    </location>
</feature>
<organism evidence="18 19">
    <name type="scientific">Cucurbita moschata</name>
    <name type="common">Winter crookneck squash</name>
    <name type="synonym">Cucurbita pepo var. moschata</name>
    <dbReference type="NCBI Taxonomy" id="3662"/>
    <lineage>
        <taxon>Eukaryota</taxon>
        <taxon>Viridiplantae</taxon>
        <taxon>Streptophyta</taxon>
        <taxon>Embryophyta</taxon>
        <taxon>Tracheophyta</taxon>
        <taxon>Spermatophyta</taxon>
        <taxon>Magnoliopsida</taxon>
        <taxon>eudicotyledons</taxon>
        <taxon>Gunneridae</taxon>
        <taxon>Pentapetalae</taxon>
        <taxon>rosids</taxon>
        <taxon>fabids</taxon>
        <taxon>Cucurbitales</taxon>
        <taxon>Cucurbitaceae</taxon>
        <taxon>Cucurbiteae</taxon>
        <taxon>Cucurbita</taxon>
    </lineage>
</organism>
<dbReference type="Pfam" id="PF00082">
    <property type="entry name" value="Peptidase_S8"/>
    <property type="match status" value="1"/>
</dbReference>
<evidence type="ECO:0000256" key="4">
    <source>
        <dbReference type="ARBA" id="ARBA00022523"/>
    </source>
</evidence>
<keyword evidence="7 13" id="KW-0732">Signal</keyword>
<evidence type="ECO:0000259" key="16">
    <source>
        <dbReference type="Pfam" id="PF05922"/>
    </source>
</evidence>
<evidence type="ECO:0000256" key="13">
    <source>
        <dbReference type="SAM" id="SignalP"/>
    </source>
</evidence>
<evidence type="ECO:0000256" key="12">
    <source>
        <dbReference type="PROSITE-ProRule" id="PRU01240"/>
    </source>
</evidence>
<evidence type="ECO:0000256" key="3">
    <source>
        <dbReference type="ARBA" id="ARBA00011073"/>
    </source>
</evidence>
<dbReference type="FunFam" id="3.50.30.30:FF:000005">
    <property type="entry name" value="subtilisin-like protease SBT1.5"/>
    <property type="match status" value="1"/>
</dbReference>
<dbReference type="SUPFAM" id="SSF52743">
    <property type="entry name" value="Subtilisin-like"/>
    <property type="match status" value="1"/>
</dbReference>
<dbReference type="SUPFAM" id="SSF52025">
    <property type="entry name" value="PA domain"/>
    <property type="match status" value="1"/>
</dbReference>
<comment type="function">
    <text evidence="1">Required for arbuscular mycorrhiza (AM) development during AM symbiosis with AM fungi (e.g. Glomeromycota intraradices).</text>
</comment>
<evidence type="ECO:0000259" key="15">
    <source>
        <dbReference type="Pfam" id="PF02225"/>
    </source>
</evidence>
<proteinExistence type="inferred from homology"/>
<comment type="subcellular location">
    <subcellularLocation>
        <location evidence="2">Secreted</location>
        <location evidence="2">Extracellular space</location>
        <location evidence="2">Apoplast</location>
    </subcellularLocation>
</comment>
<protein>
    <submittedName>
        <fullName evidence="19">Subtilisin-like protease SBT1.8</fullName>
    </submittedName>
</protein>
<feature type="domain" description="Peptidase S8/S53" evidence="14">
    <location>
        <begin position="124"/>
        <end position="570"/>
    </location>
</feature>
<evidence type="ECO:0000259" key="17">
    <source>
        <dbReference type="Pfam" id="PF17766"/>
    </source>
</evidence>
<dbReference type="InterPro" id="IPR046450">
    <property type="entry name" value="PA_dom_sf"/>
</dbReference>
<keyword evidence="6 12" id="KW-0645">Protease</keyword>
<dbReference type="AlphaFoldDB" id="A0A6J1H242"/>
<evidence type="ECO:0000256" key="11">
    <source>
        <dbReference type="PIRSR" id="PIRSR615500-1"/>
    </source>
</evidence>
<dbReference type="InterPro" id="IPR041469">
    <property type="entry name" value="Subtilisin-like_FN3"/>
</dbReference>
<evidence type="ECO:0000259" key="14">
    <source>
        <dbReference type="Pfam" id="PF00082"/>
    </source>
</evidence>
<feature type="active site" description="Charge relay system" evidence="11 12">
    <location>
        <position position="133"/>
    </location>
</feature>
<dbReference type="Pfam" id="PF05922">
    <property type="entry name" value="Inhibitor_I9"/>
    <property type="match status" value="1"/>
</dbReference>
<dbReference type="Proteomes" id="UP000504609">
    <property type="component" value="Unplaced"/>
</dbReference>
<dbReference type="InterPro" id="IPR000209">
    <property type="entry name" value="Peptidase_S8/S53_dom"/>
</dbReference>
<evidence type="ECO:0000256" key="2">
    <source>
        <dbReference type="ARBA" id="ARBA00004271"/>
    </source>
</evidence>
<dbReference type="Gene3D" id="3.30.70.80">
    <property type="entry name" value="Peptidase S8 propeptide/proteinase inhibitor I9"/>
    <property type="match status" value="1"/>
</dbReference>
<dbReference type="Gene3D" id="3.40.50.200">
    <property type="entry name" value="Peptidase S8/S53 domain"/>
    <property type="match status" value="1"/>
</dbReference>
<dbReference type="CDD" id="cd02120">
    <property type="entry name" value="PA_subtilisin_like"/>
    <property type="match status" value="1"/>
</dbReference>
<accession>A0A6J1H242</accession>
<dbReference type="CDD" id="cd04852">
    <property type="entry name" value="Peptidases_S8_3"/>
    <property type="match status" value="1"/>
</dbReference>
<sequence length="738" mass="78615">MVAFPSLFLLLLLNFHYVGALVTELPLINLQTYIVHVKKPETTDDLEIWHRSFLPSSSSLLYSYRNVMSGFAARLSEEQVKAMEEMDGFVSARRERILQLHTTHTPDFLGLNRQFGFWKDSNFGKGVIIGVLDGGIAPSHPSFDDVGMPPPPPKWKGRCEFNFSACNNKLIGARSFNLATKALKGETMMDDSPIDEDGHGTHTASTAAGAFVKGAEALGNAKGTAVGMAPLAHLAIYKVCFGEDCPDTDILAALDAAIEDGVDVLSLSLGSPSVPFFQDLVAIGAFAAIQKGIFVSCSAANSGPFKATLSNEAPWILTVAASTIDRRIKAAAKLGNGEEFDGESLFQPSDFPPTLLPLVYAGEKNQTAALCGEGSLKDIDVKGKVVVCERGGGIARIAKGTEVKNAGGAAMILLNQQQDGFSTEADAHVLPASHVSHKAALKIKAYINSTTYPTATILFKGTVIGDDNFSPAIASFSSRGPSVASPGILKPDITGPGVSILAAWPFPLDKNRNTKSTFNIISGTSMSCPHLSGIAALIKSSHPDWSPAAIKSAIMTTADITNLEGQPIVDENLQPADLFATGAGHVNPSKAADPGLVYDIQPDDYIPYLCGLGYKSNEVATIARKPINCLAKPSIPEGDLNYPSFTVVLGPPQTFTRTVTNVGCGREVYTAVVEAPPSISVTIRPSKIFFSKINQKVTFSVTFKRIGSISPSTEFGKGYLKWVSDKHVVRSPISFKFA</sequence>
<dbReference type="InterPro" id="IPR045051">
    <property type="entry name" value="SBT"/>
</dbReference>
<dbReference type="GO" id="GO:0006508">
    <property type="term" value="P:proteolysis"/>
    <property type="evidence" value="ECO:0007669"/>
    <property type="project" value="UniProtKB-KW"/>
</dbReference>
<dbReference type="PANTHER" id="PTHR10795">
    <property type="entry name" value="PROPROTEIN CONVERTASE SUBTILISIN/KEXIN"/>
    <property type="match status" value="1"/>
</dbReference>
<dbReference type="PRINTS" id="PR00723">
    <property type="entry name" value="SUBTILISIN"/>
</dbReference>
<dbReference type="PROSITE" id="PS51892">
    <property type="entry name" value="SUBTILASE"/>
    <property type="match status" value="1"/>
</dbReference>
<dbReference type="RefSeq" id="XP_022958542.1">
    <property type="nucleotide sequence ID" value="XM_023102774.1"/>
</dbReference>
<dbReference type="SMR" id="A0A6J1H242"/>
<dbReference type="InterPro" id="IPR015500">
    <property type="entry name" value="Peptidase_S8_subtilisin-rel"/>
</dbReference>
<comment type="similarity">
    <text evidence="3 12">Belongs to the peptidase S8 family.</text>
</comment>
<dbReference type="InterPro" id="IPR003137">
    <property type="entry name" value="PA_domain"/>
</dbReference>
<keyword evidence="4" id="KW-0052">Apoplast</keyword>
<feature type="active site" description="Charge relay system" evidence="11 12">
    <location>
        <position position="525"/>
    </location>
</feature>